<dbReference type="InterPro" id="IPR017946">
    <property type="entry name" value="PLC-like_Pdiesterase_TIM-brl"/>
</dbReference>
<sequence length="349" mass="39265">MKWLKILALTFTAMVVLFTTVWLLIPVMGQQSLGAELSDKLEIPHPTVIAHRGASHLAPESTAPAYKLARDLGADYLEADLQRTKDGVIVVFHDETLERTTNIEEVYPNRLHQTIDQFTYEELLKLDIGSWFNDKHPERYRESYLGLKILTLDGLIDIAEAGNNNPGLYLETKFIDKYPGMEQDIVDILESRGWIGKEPKLSGIDKSSNKEIGAPTVNVAEGSSRVIFQSFYPESVVELKKIAPDVLAVLLISESIEEERGWNKIIEEAVNISDGIGPVGTLAWPWRLGPAHKHQLIIHPYTINPAWQMKLLRHFGADGVFTDRPEIAIEVYEKGGPIKIEALFERLGY</sequence>
<dbReference type="GO" id="GO:0006629">
    <property type="term" value="P:lipid metabolic process"/>
    <property type="evidence" value="ECO:0007669"/>
    <property type="project" value="InterPro"/>
</dbReference>
<organism evidence="2">
    <name type="scientific">Proteinivorax hydrogeniformans</name>
    <dbReference type="NCBI Taxonomy" id="1826727"/>
    <lineage>
        <taxon>Bacteria</taxon>
        <taxon>Bacillati</taxon>
        <taxon>Bacillota</taxon>
        <taxon>Clostridia</taxon>
        <taxon>Eubacteriales</taxon>
        <taxon>Proteinivoracaceae</taxon>
        <taxon>Proteinivorax</taxon>
    </lineage>
</organism>
<proteinExistence type="predicted"/>
<dbReference type="SUPFAM" id="SSF51695">
    <property type="entry name" value="PLC-like phosphodiesterases"/>
    <property type="match status" value="1"/>
</dbReference>
<reference evidence="2" key="2">
    <citation type="submission" date="2024-06" db="EMBL/GenBank/DDBJ databases">
        <authorList>
            <person name="Petrova K.O."/>
            <person name="Toshchakov S.V."/>
            <person name="Boltjanskaja Y.V."/>
            <person name="Kevbrin V.V."/>
        </authorList>
    </citation>
    <scope>NUCLEOTIDE SEQUENCE</scope>
    <source>
        <strain evidence="2">Z-710</strain>
    </source>
</reference>
<feature type="domain" description="GP-PDE" evidence="1">
    <location>
        <begin position="46"/>
        <end position="332"/>
    </location>
</feature>
<evidence type="ECO:0000259" key="1">
    <source>
        <dbReference type="PROSITE" id="PS51704"/>
    </source>
</evidence>
<reference evidence="2" key="1">
    <citation type="journal article" date="2018" name="Antonie Van Leeuwenhoek">
        <title>Proteinivorax hydrogeniformans sp. nov., an anaerobic, haloalkaliphilic bacterium fermenting proteinaceous compounds with high hydrogen production.</title>
        <authorList>
            <person name="Boltyanskaya Y."/>
            <person name="Detkova E."/>
            <person name="Pimenov N."/>
            <person name="Kevbrin V."/>
        </authorList>
    </citation>
    <scope>NUCLEOTIDE SEQUENCE</scope>
    <source>
        <strain evidence="2">Z-710</strain>
    </source>
</reference>
<dbReference type="AlphaFoldDB" id="A0AAU8HRK4"/>
<evidence type="ECO:0000313" key="2">
    <source>
        <dbReference type="EMBL" id="XCI28184.1"/>
    </source>
</evidence>
<gene>
    <name evidence="2" type="ORF">PRVXH_002134</name>
</gene>
<protein>
    <submittedName>
        <fullName evidence="2">Glycerophosphodiester phosphodiesterase family protein</fullName>
    </submittedName>
</protein>
<dbReference type="Pfam" id="PF03009">
    <property type="entry name" value="GDPD"/>
    <property type="match status" value="1"/>
</dbReference>
<dbReference type="Gene3D" id="3.20.20.190">
    <property type="entry name" value="Phosphatidylinositol (PI) phosphodiesterase"/>
    <property type="match status" value="1"/>
</dbReference>
<dbReference type="PROSITE" id="PS51704">
    <property type="entry name" value="GP_PDE"/>
    <property type="match status" value="1"/>
</dbReference>
<name>A0AAU8HRK4_9FIRM</name>
<dbReference type="EMBL" id="CP159485">
    <property type="protein sequence ID" value="XCI28184.1"/>
    <property type="molecule type" value="Genomic_DNA"/>
</dbReference>
<dbReference type="InterPro" id="IPR030395">
    <property type="entry name" value="GP_PDE_dom"/>
</dbReference>
<dbReference type="RefSeq" id="WP_353892761.1">
    <property type="nucleotide sequence ID" value="NZ_CP159485.1"/>
</dbReference>
<dbReference type="PANTHER" id="PTHR46211:SF1">
    <property type="entry name" value="GLYCEROPHOSPHODIESTER PHOSPHODIESTERASE, CYTOPLASMIC"/>
    <property type="match status" value="1"/>
</dbReference>
<dbReference type="PANTHER" id="PTHR46211">
    <property type="entry name" value="GLYCEROPHOSPHORYL DIESTER PHOSPHODIESTERASE"/>
    <property type="match status" value="1"/>
</dbReference>
<accession>A0AAU8HRK4</accession>
<dbReference type="GO" id="GO:0008081">
    <property type="term" value="F:phosphoric diester hydrolase activity"/>
    <property type="evidence" value="ECO:0007669"/>
    <property type="project" value="InterPro"/>
</dbReference>
<dbReference type="PROSITE" id="PS50007">
    <property type="entry name" value="PIPLC_X_DOMAIN"/>
    <property type="match status" value="1"/>
</dbReference>